<dbReference type="Gene3D" id="1.10.1580.10">
    <property type="match status" value="1"/>
</dbReference>
<dbReference type="OrthoDB" id="444945at2759"/>
<feature type="non-terminal residue" evidence="8">
    <location>
        <position position="466"/>
    </location>
</feature>
<evidence type="ECO:0000313" key="8">
    <source>
        <dbReference type="EMBL" id="EPQ53133.1"/>
    </source>
</evidence>
<keyword evidence="2" id="KW-0547">Nucleotide-binding</keyword>
<comment type="subcellular location">
    <subcellularLocation>
        <location evidence="1">Nucleus</location>
    </subcellularLocation>
</comment>
<dbReference type="EMBL" id="KB469306">
    <property type="protein sequence ID" value="EPQ53133.1"/>
    <property type="molecule type" value="Genomic_DNA"/>
</dbReference>
<keyword evidence="8" id="KW-0378">Hydrolase</keyword>
<dbReference type="SUPFAM" id="SSF52540">
    <property type="entry name" value="P-loop containing nucleoside triphosphate hydrolases"/>
    <property type="match status" value="1"/>
</dbReference>
<keyword evidence="5" id="KW-0539">Nucleus</keyword>
<dbReference type="OMA" id="AQAWLRY"/>
<sequence>MASEPTLSSLAQLAAHAEPNPDDPSASGANAGKTKEQLRRHHLRALHKVIDQSDIVVLVLDARDPEGCRSRLVEEEVRRRESEGKKLVFVLNKIDLVPRENAQQWLRYLRHTTPTLPFRCAPSTQRSNLSTATAPALLRLLKAYKPHAQSLTVGVVGYPNVGKSSLINSLKRSKACGVAAQPGHTRELQSVQLERGLRIVDSPGVVFDDDDDDWDDNGKGTGRKGSVLLRNVVKVEDVEDPIAVVEEIVARTEKETLQKIYNLPPFGSTLEFLTMLAMTTGRLLKGGTPDLLATARHVLTDWNHQKIPYCTRPPAVHPSLLPSKDGDGQVARGAESVGEAKIVGAFAPAFTIEGLFGQADRGAWEDAEMQVEEAAGAGAGAGMEEDGAAMEADEPAPAALQRKRPRSRSRSPPPSPSMVDSETETVPRAPKRLRRSKDVGDGHAAMAGRNPLSRRVLKREAKKSRR</sequence>
<dbReference type="PROSITE" id="PS51721">
    <property type="entry name" value="G_CP"/>
    <property type="match status" value="1"/>
</dbReference>
<dbReference type="GO" id="GO:0016787">
    <property type="term" value="F:hydrolase activity"/>
    <property type="evidence" value="ECO:0007669"/>
    <property type="project" value="UniProtKB-KW"/>
</dbReference>
<reference evidence="8 9" key="1">
    <citation type="journal article" date="2012" name="Science">
        <title>The Paleozoic origin of enzymatic lignin decomposition reconstructed from 31 fungal genomes.</title>
        <authorList>
            <person name="Floudas D."/>
            <person name="Binder M."/>
            <person name="Riley R."/>
            <person name="Barry K."/>
            <person name="Blanchette R.A."/>
            <person name="Henrissat B."/>
            <person name="Martinez A.T."/>
            <person name="Otillar R."/>
            <person name="Spatafora J.W."/>
            <person name="Yadav J.S."/>
            <person name="Aerts A."/>
            <person name="Benoit I."/>
            <person name="Boyd A."/>
            <person name="Carlson A."/>
            <person name="Copeland A."/>
            <person name="Coutinho P.M."/>
            <person name="de Vries R.P."/>
            <person name="Ferreira P."/>
            <person name="Findley K."/>
            <person name="Foster B."/>
            <person name="Gaskell J."/>
            <person name="Glotzer D."/>
            <person name="Gorecki P."/>
            <person name="Heitman J."/>
            <person name="Hesse C."/>
            <person name="Hori C."/>
            <person name="Igarashi K."/>
            <person name="Jurgens J.A."/>
            <person name="Kallen N."/>
            <person name="Kersten P."/>
            <person name="Kohler A."/>
            <person name="Kuees U."/>
            <person name="Kumar T.K.A."/>
            <person name="Kuo A."/>
            <person name="LaButti K."/>
            <person name="Larrondo L.F."/>
            <person name="Lindquist E."/>
            <person name="Ling A."/>
            <person name="Lombard V."/>
            <person name="Lucas S."/>
            <person name="Lundell T."/>
            <person name="Martin R."/>
            <person name="McLaughlin D.J."/>
            <person name="Morgenstern I."/>
            <person name="Morin E."/>
            <person name="Murat C."/>
            <person name="Nagy L.G."/>
            <person name="Nolan M."/>
            <person name="Ohm R.A."/>
            <person name="Patyshakuliyeva A."/>
            <person name="Rokas A."/>
            <person name="Ruiz-Duenas F.J."/>
            <person name="Sabat G."/>
            <person name="Salamov A."/>
            <person name="Samejima M."/>
            <person name="Schmutz J."/>
            <person name="Slot J.C."/>
            <person name="St John F."/>
            <person name="Stenlid J."/>
            <person name="Sun H."/>
            <person name="Sun S."/>
            <person name="Syed K."/>
            <person name="Tsang A."/>
            <person name="Wiebenga A."/>
            <person name="Young D."/>
            <person name="Pisabarro A."/>
            <person name="Eastwood D.C."/>
            <person name="Martin F."/>
            <person name="Cullen D."/>
            <person name="Grigoriev I.V."/>
            <person name="Hibbett D.S."/>
        </authorList>
    </citation>
    <scope>NUCLEOTIDE SEQUENCE [LARGE SCALE GENOMIC DNA]</scope>
    <source>
        <strain evidence="8 9">ATCC 11539</strain>
    </source>
</reference>
<accession>S7Q0A8</accession>
<evidence type="ECO:0000256" key="1">
    <source>
        <dbReference type="ARBA" id="ARBA00004123"/>
    </source>
</evidence>
<evidence type="ECO:0000313" key="9">
    <source>
        <dbReference type="Proteomes" id="UP000030669"/>
    </source>
</evidence>
<feature type="region of interest" description="Disordered" evidence="6">
    <location>
        <begin position="376"/>
        <end position="466"/>
    </location>
</feature>
<dbReference type="AlphaFoldDB" id="S7Q0A8"/>
<organism evidence="8 9">
    <name type="scientific">Gloeophyllum trabeum (strain ATCC 11539 / FP-39264 / Madison 617)</name>
    <name type="common">Brown rot fungus</name>
    <dbReference type="NCBI Taxonomy" id="670483"/>
    <lineage>
        <taxon>Eukaryota</taxon>
        <taxon>Fungi</taxon>
        <taxon>Dikarya</taxon>
        <taxon>Basidiomycota</taxon>
        <taxon>Agaricomycotina</taxon>
        <taxon>Agaricomycetes</taxon>
        <taxon>Gloeophyllales</taxon>
        <taxon>Gloeophyllaceae</taxon>
        <taxon>Gloeophyllum</taxon>
    </lineage>
</organism>
<dbReference type="Pfam" id="PF01926">
    <property type="entry name" value="MMR_HSR1"/>
    <property type="match status" value="1"/>
</dbReference>
<dbReference type="STRING" id="670483.S7Q0A8"/>
<feature type="compositionally biased region" description="Basic residues" evidence="6">
    <location>
        <begin position="455"/>
        <end position="466"/>
    </location>
</feature>
<dbReference type="InterPro" id="IPR027417">
    <property type="entry name" value="P-loop_NTPase"/>
</dbReference>
<dbReference type="CDD" id="cd04178">
    <property type="entry name" value="Nucleostemin_like"/>
    <property type="match status" value="1"/>
</dbReference>
<dbReference type="GO" id="GO:0005730">
    <property type="term" value="C:nucleolus"/>
    <property type="evidence" value="ECO:0007669"/>
    <property type="project" value="TreeGrafter"/>
</dbReference>
<feature type="region of interest" description="Disordered" evidence="6">
    <location>
        <begin position="1"/>
        <end position="37"/>
    </location>
</feature>
<gene>
    <name evidence="8" type="ORF">GLOTRDRAFT_63784</name>
</gene>
<feature type="compositionally biased region" description="Polar residues" evidence="6">
    <location>
        <begin position="1"/>
        <end position="11"/>
    </location>
</feature>
<dbReference type="PANTHER" id="PTHR11089:SF30">
    <property type="entry name" value="GUANINE NUCLEOTIDE-BINDING PROTEIN-LIKE 3 HOMOLOG"/>
    <property type="match status" value="1"/>
</dbReference>
<dbReference type="FunFam" id="1.10.1580.10:FF:000002">
    <property type="entry name" value="Guanine nucleotide-binding protein-like 3 (nucleolar)-like"/>
    <property type="match status" value="1"/>
</dbReference>
<dbReference type="InterPro" id="IPR050755">
    <property type="entry name" value="TRAFAC_YlqF/YawG_RiboMat"/>
</dbReference>
<evidence type="ECO:0000256" key="6">
    <source>
        <dbReference type="SAM" id="MobiDB-lite"/>
    </source>
</evidence>
<evidence type="ECO:0000256" key="3">
    <source>
        <dbReference type="ARBA" id="ARBA00023054"/>
    </source>
</evidence>
<keyword evidence="3" id="KW-0175">Coiled coil</keyword>
<dbReference type="Gene3D" id="3.40.50.300">
    <property type="entry name" value="P-loop containing nucleotide triphosphate hydrolases"/>
    <property type="match status" value="1"/>
</dbReference>
<keyword evidence="4" id="KW-0342">GTP-binding</keyword>
<evidence type="ECO:0000256" key="4">
    <source>
        <dbReference type="ARBA" id="ARBA00023134"/>
    </source>
</evidence>
<dbReference type="GO" id="GO:0005525">
    <property type="term" value="F:GTP binding"/>
    <property type="evidence" value="ECO:0007669"/>
    <property type="project" value="UniProtKB-KW"/>
</dbReference>
<evidence type="ECO:0000259" key="7">
    <source>
        <dbReference type="PROSITE" id="PS51721"/>
    </source>
</evidence>
<evidence type="ECO:0000256" key="5">
    <source>
        <dbReference type="ARBA" id="ARBA00023242"/>
    </source>
</evidence>
<protein>
    <submittedName>
        <fullName evidence="8">p-loop containing nucleoside triphosphate hydrolase protein</fullName>
    </submittedName>
</protein>
<dbReference type="InterPro" id="IPR030378">
    <property type="entry name" value="G_CP_dom"/>
</dbReference>
<dbReference type="Proteomes" id="UP000030669">
    <property type="component" value="Unassembled WGS sequence"/>
</dbReference>
<dbReference type="InterPro" id="IPR006073">
    <property type="entry name" value="GTP-bd"/>
</dbReference>
<evidence type="ECO:0000256" key="2">
    <source>
        <dbReference type="ARBA" id="ARBA00022741"/>
    </source>
</evidence>
<dbReference type="HOGENOM" id="CLU_011106_5_5_1"/>
<keyword evidence="9" id="KW-1185">Reference proteome</keyword>
<feature type="domain" description="CP-type G" evidence="7">
    <location>
        <begin position="35"/>
        <end position="208"/>
    </location>
</feature>
<dbReference type="RefSeq" id="XP_007868430.1">
    <property type="nucleotide sequence ID" value="XM_007870239.1"/>
</dbReference>
<proteinExistence type="predicted"/>
<dbReference type="GeneID" id="19307568"/>
<dbReference type="KEGG" id="gtr:GLOTRDRAFT_63784"/>
<dbReference type="eggNOG" id="KOG2484">
    <property type="taxonomic scope" value="Eukaryota"/>
</dbReference>
<name>S7Q0A8_GLOTA</name>
<feature type="compositionally biased region" description="Acidic residues" evidence="6">
    <location>
        <begin position="383"/>
        <end position="394"/>
    </location>
</feature>
<dbReference type="InterPro" id="IPR023179">
    <property type="entry name" value="GTP-bd_ortho_bundle_sf"/>
</dbReference>
<dbReference type="PANTHER" id="PTHR11089">
    <property type="entry name" value="GTP-BINDING PROTEIN-RELATED"/>
    <property type="match status" value="1"/>
</dbReference>